<feature type="compositionally biased region" description="Basic and acidic residues" evidence="3">
    <location>
        <begin position="527"/>
        <end position="541"/>
    </location>
</feature>
<feature type="compositionally biased region" description="Basic and acidic residues" evidence="3">
    <location>
        <begin position="672"/>
        <end position="695"/>
    </location>
</feature>
<feature type="compositionally biased region" description="Acidic residues" evidence="3">
    <location>
        <begin position="562"/>
        <end position="571"/>
    </location>
</feature>
<feature type="region of interest" description="Disordered" evidence="3">
    <location>
        <begin position="638"/>
        <end position="722"/>
    </location>
</feature>
<feature type="compositionally biased region" description="Low complexity" evidence="3">
    <location>
        <begin position="660"/>
        <end position="671"/>
    </location>
</feature>
<dbReference type="PANTHER" id="PTHR23172">
    <property type="entry name" value="AUXILIN/CYCLIN G-ASSOCIATED KINASE-RELATED"/>
    <property type="match status" value="1"/>
</dbReference>
<feature type="region of interest" description="Disordered" evidence="3">
    <location>
        <begin position="417"/>
        <end position="620"/>
    </location>
</feature>
<sequence>MESLSRPFLPRKLSNATTFSPRNSYDGVFSGHRHNYAGASPIDVQDYREIFANSSAASSIPVLDLSTLREPSSDALNLNLHLNLNFRSSEPDYSKIFGGIRDEDVAVSYEELFARDKARAPSSKTSSSPDSDNLSHHSADALKQFNMSYNKISRKNKDGLDHGTRHVTQLHAIPGFTRFIDEAIPPLMEAKKQDSAAVHVSLDSIKRSKHHPSTVSSPSSSPNNIVDHKDYPKKSTAMNSESCESDASESYFDAEGDANSAASASAAALKKAIEKAQESIRIAKESVGRKKKGLRSFSSKSFKDSLKVEEPKCKDEVRGVFERSTASVTSHVVGRNRKYGDTVVFPDFMDSEKLSVAKRVIDEIHGKFSESTKESSILKDNTIVSISTQVTHETVEIDISRESNDLTVSLKVEEDEKKVPLESVLSDNEKQEEVLEQEHLKNAEKSDDEASDNIQESKESEGICHNKLQKDDFEKKHEDNHIGDQKVETLELDHNVIEEMETHKYSKVDMNDNNEETTQEVDDDDTEAMKETADEVIEKTSIDQTSSDDYEDEYEVKSDETNGSEENDVESESSSSREEEEEEEESQTNIQLPHNENPKIETTKETIDEVAAREREREKDRLAVDRAIREARERARERAERAAVEKATEEIRQRMRADAQQKAAKASAQSKLRAERAAVERATSEARQRALEKAMTKKPLQDSSNGTTTSESALRNKAKLEKDNRIMERAAKALAEKEKRDLLAQKEEAERNRLAENLDADIKRWSNGKEGNLRALLSTLQYILGGESGWQPIPLTEIIGRSAVKKAYRKATLCVHPDKLQQRGASIQHKYICEKVFDLLKAAWNKFNSEER</sequence>
<protein>
    <recommendedName>
        <fullName evidence="6">J domain-containing protein</fullName>
    </recommendedName>
</protein>
<dbReference type="GO" id="GO:0030276">
    <property type="term" value="F:clathrin binding"/>
    <property type="evidence" value="ECO:0000318"/>
    <property type="project" value="GO_Central"/>
</dbReference>
<keyword evidence="1 2" id="KW-0175">Coiled coil</keyword>
<name>A0A9R1XAQ4_LACSA</name>
<evidence type="ECO:0000313" key="4">
    <source>
        <dbReference type="EMBL" id="KAJ0207250.1"/>
    </source>
</evidence>
<dbReference type="Proteomes" id="UP000235145">
    <property type="component" value="Unassembled WGS sequence"/>
</dbReference>
<dbReference type="EMBL" id="NBSK02000005">
    <property type="protein sequence ID" value="KAJ0207250.1"/>
    <property type="molecule type" value="Genomic_DNA"/>
</dbReference>
<feature type="compositionally biased region" description="Basic and acidic residues" evidence="3">
    <location>
        <begin position="455"/>
        <end position="510"/>
    </location>
</feature>
<dbReference type="PANTHER" id="PTHR23172:SF70">
    <property type="entry name" value="DNAJ DOMAIN, CHAPERONE J-DOMAIN SUPERFAMILY"/>
    <property type="match status" value="1"/>
</dbReference>
<dbReference type="GO" id="GO:0072583">
    <property type="term" value="P:clathrin-dependent endocytosis"/>
    <property type="evidence" value="ECO:0000318"/>
    <property type="project" value="GO_Central"/>
</dbReference>
<feature type="compositionally biased region" description="Basic and acidic residues" evidence="3">
    <location>
        <begin position="596"/>
        <end position="620"/>
    </location>
</feature>
<feature type="compositionally biased region" description="Basic and acidic residues" evidence="3">
    <location>
        <begin position="427"/>
        <end position="445"/>
    </location>
</feature>
<comment type="caution">
    <text evidence="4">The sequence shown here is derived from an EMBL/GenBank/DDBJ whole genome shotgun (WGS) entry which is preliminary data.</text>
</comment>
<feature type="region of interest" description="Disordered" evidence="3">
    <location>
        <begin position="204"/>
        <end position="242"/>
    </location>
</feature>
<proteinExistence type="predicted"/>
<dbReference type="GO" id="GO:0005737">
    <property type="term" value="C:cytoplasm"/>
    <property type="evidence" value="ECO:0000318"/>
    <property type="project" value="GO_Central"/>
</dbReference>
<dbReference type="GO" id="GO:0031982">
    <property type="term" value="C:vesicle"/>
    <property type="evidence" value="ECO:0000318"/>
    <property type="project" value="GO_Central"/>
</dbReference>
<feature type="compositionally biased region" description="Low complexity" evidence="3">
    <location>
        <begin position="213"/>
        <end position="222"/>
    </location>
</feature>
<feature type="compositionally biased region" description="Polar residues" evidence="3">
    <location>
        <begin position="701"/>
        <end position="713"/>
    </location>
</feature>
<organism evidence="4 5">
    <name type="scientific">Lactuca sativa</name>
    <name type="common">Garden lettuce</name>
    <dbReference type="NCBI Taxonomy" id="4236"/>
    <lineage>
        <taxon>Eukaryota</taxon>
        <taxon>Viridiplantae</taxon>
        <taxon>Streptophyta</taxon>
        <taxon>Embryophyta</taxon>
        <taxon>Tracheophyta</taxon>
        <taxon>Spermatophyta</taxon>
        <taxon>Magnoliopsida</taxon>
        <taxon>eudicotyledons</taxon>
        <taxon>Gunneridae</taxon>
        <taxon>Pentapetalae</taxon>
        <taxon>asterids</taxon>
        <taxon>campanulids</taxon>
        <taxon>Asterales</taxon>
        <taxon>Asteraceae</taxon>
        <taxon>Cichorioideae</taxon>
        <taxon>Cichorieae</taxon>
        <taxon>Lactucinae</taxon>
        <taxon>Lactuca</taxon>
    </lineage>
</organism>
<evidence type="ECO:0000256" key="2">
    <source>
        <dbReference type="SAM" id="Coils"/>
    </source>
</evidence>
<dbReference type="OrthoDB" id="1717591at2759"/>
<feature type="coiled-coil region" evidence="2">
    <location>
        <begin position="259"/>
        <end position="286"/>
    </location>
</feature>
<evidence type="ECO:0008006" key="6">
    <source>
        <dbReference type="Google" id="ProtNLM"/>
    </source>
</evidence>
<dbReference type="InterPro" id="IPR036869">
    <property type="entry name" value="J_dom_sf"/>
</dbReference>
<reference evidence="4 5" key="1">
    <citation type="journal article" date="2017" name="Nat. Commun.">
        <title>Genome assembly with in vitro proximity ligation data and whole-genome triplication in lettuce.</title>
        <authorList>
            <person name="Reyes-Chin-Wo S."/>
            <person name="Wang Z."/>
            <person name="Yang X."/>
            <person name="Kozik A."/>
            <person name="Arikit S."/>
            <person name="Song C."/>
            <person name="Xia L."/>
            <person name="Froenicke L."/>
            <person name="Lavelle D.O."/>
            <person name="Truco M.J."/>
            <person name="Xia R."/>
            <person name="Zhu S."/>
            <person name="Xu C."/>
            <person name="Xu H."/>
            <person name="Xu X."/>
            <person name="Cox K."/>
            <person name="Korf I."/>
            <person name="Meyers B.C."/>
            <person name="Michelmore R.W."/>
        </authorList>
    </citation>
    <scope>NUCLEOTIDE SEQUENCE [LARGE SCALE GENOMIC DNA]</scope>
    <source>
        <strain evidence="5">cv. Salinas</strain>
        <tissue evidence="4">Seedlings</tissue>
    </source>
</reference>
<accession>A0A9R1XAQ4</accession>
<dbReference type="Gene3D" id="1.10.287.110">
    <property type="entry name" value="DnaJ domain"/>
    <property type="match status" value="1"/>
</dbReference>
<dbReference type="FunFam" id="1.10.287.110:FF:000009">
    <property type="entry name" value="Auxilin-related protein 1"/>
    <property type="match status" value="1"/>
</dbReference>
<dbReference type="AlphaFoldDB" id="A0A9R1XAQ4"/>
<dbReference type="GO" id="GO:0072318">
    <property type="term" value="P:clathrin coat disassembly"/>
    <property type="evidence" value="ECO:0000318"/>
    <property type="project" value="GO_Central"/>
</dbReference>
<dbReference type="SUPFAM" id="SSF46565">
    <property type="entry name" value="Chaperone J-domain"/>
    <property type="match status" value="1"/>
</dbReference>
<gene>
    <name evidence="4" type="ORF">LSAT_V11C500238710</name>
</gene>
<keyword evidence="5" id="KW-1185">Reference proteome</keyword>
<evidence type="ECO:0000313" key="5">
    <source>
        <dbReference type="Proteomes" id="UP000235145"/>
    </source>
</evidence>
<evidence type="ECO:0000256" key="1">
    <source>
        <dbReference type="ARBA" id="ARBA00023054"/>
    </source>
</evidence>
<evidence type="ECO:0000256" key="3">
    <source>
        <dbReference type="SAM" id="MobiDB-lite"/>
    </source>
</evidence>
<feature type="compositionally biased region" description="Basic and acidic residues" evidence="3">
    <location>
        <begin position="638"/>
        <end position="659"/>
    </location>
</feature>
<feature type="compositionally biased region" description="Acidic residues" evidence="3">
    <location>
        <begin position="512"/>
        <end position="526"/>
    </location>
</feature>